<gene>
    <name evidence="2" type="ORF">SAMN05660350_04016</name>
</gene>
<sequence length="48" mass="4956">MLHPAFLGPCSTQAVVRAGRGGVGWGGVGDGDHVEVPADATPNEQVWR</sequence>
<dbReference type="AlphaFoldDB" id="A0A1M7UV56"/>
<protein>
    <submittedName>
        <fullName evidence="2">Uncharacterized protein</fullName>
    </submittedName>
</protein>
<evidence type="ECO:0000313" key="3">
    <source>
        <dbReference type="Proteomes" id="UP000184428"/>
    </source>
</evidence>
<dbReference type="Proteomes" id="UP000184428">
    <property type="component" value="Unassembled WGS sequence"/>
</dbReference>
<evidence type="ECO:0000256" key="1">
    <source>
        <dbReference type="SAM" id="MobiDB-lite"/>
    </source>
</evidence>
<organism evidence="2 3">
    <name type="scientific">Geodermatophilus obscurus</name>
    <dbReference type="NCBI Taxonomy" id="1861"/>
    <lineage>
        <taxon>Bacteria</taxon>
        <taxon>Bacillati</taxon>
        <taxon>Actinomycetota</taxon>
        <taxon>Actinomycetes</taxon>
        <taxon>Geodermatophilales</taxon>
        <taxon>Geodermatophilaceae</taxon>
        <taxon>Geodermatophilus</taxon>
    </lineage>
</organism>
<accession>A0A1M7UV56</accession>
<name>A0A1M7UV56_9ACTN</name>
<evidence type="ECO:0000313" key="2">
    <source>
        <dbReference type="EMBL" id="SHN86844.1"/>
    </source>
</evidence>
<proteinExistence type="predicted"/>
<feature type="region of interest" description="Disordered" evidence="1">
    <location>
        <begin position="28"/>
        <end position="48"/>
    </location>
</feature>
<dbReference type="EMBL" id="FRDM01000031">
    <property type="protein sequence ID" value="SHN86844.1"/>
    <property type="molecule type" value="Genomic_DNA"/>
</dbReference>
<reference evidence="2 3" key="1">
    <citation type="submission" date="2016-12" db="EMBL/GenBank/DDBJ databases">
        <authorList>
            <person name="Song W.-J."/>
            <person name="Kurnit D.M."/>
        </authorList>
    </citation>
    <scope>NUCLEOTIDE SEQUENCE [LARGE SCALE GENOMIC DNA]</scope>
    <source>
        <strain evidence="2 3">DSM 43162</strain>
    </source>
</reference>